<gene>
    <name evidence="3" type="ORF">AB4874_00585</name>
</gene>
<dbReference type="InterPro" id="IPR022742">
    <property type="entry name" value="Hydrolase_4"/>
</dbReference>
<dbReference type="GO" id="GO:0016787">
    <property type="term" value="F:hydrolase activity"/>
    <property type="evidence" value="ECO:0007669"/>
    <property type="project" value="UniProtKB-KW"/>
</dbReference>
<feature type="domain" description="Serine aminopeptidase S33" evidence="2">
    <location>
        <begin position="77"/>
        <end position="196"/>
    </location>
</feature>
<dbReference type="PANTHER" id="PTHR22946">
    <property type="entry name" value="DIENELACTONE HYDROLASE DOMAIN-CONTAINING PROTEIN-RELATED"/>
    <property type="match status" value="1"/>
</dbReference>
<reference evidence="3 4" key="1">
    <citation type="journal article" date="2011" name="Int. J. Syst. Evol. Microbiol.">
        <title>Zhongshania antarctica gen. nov., sp. nov. and Zhongshania guokunii sp. nov., gammaproteobacteria respectively isolated from coastal attached (fast) ice and surface seawater of the Antarctic.</title>
        <authorList>
            <person name="Li H.J."/>
            <person name="Zhang X.Y."/>
            <person name="Chen C.X."/>
            <person name="Zhang Y.J."/>
            <person name="Gao Z.M."/>
            <person name="Yu Y."/>
            <person name="Chen X.L."/>
            <person name="Chen B."/>
            <person name="Zhang Y.Z."/>
        </authorList>
    </citation>
    <scope>NUCLEOTIDE SEQUENCE [LARGE SCALE GENOMIC DNA]</scope>
    <source>
        <strain evidence="3 4">15-R06ZXC-3</strain>
    </source>
</reference>
<organism evidence="3 4">
    <name type="scientific">Thioclava arctica</name>
    <dbReference type="NCBI Taxonomy" id="3238301"/>
    <lineage>
        <taxon>Bacteria</taxon>
        <taxon>Pseudomonadati</taxon>
        <taxon>Pseudomonadota</taxon>
        <taxon>Alphaproteobacteria</taxon>
        <taxon>Rhodobacterales</taxon>
        <taxon>Paracoccaceae</taxon>
        <taxon>Thioclava</taxon>
    </lineage>
</organism>
<dbReference type="SUPFAM" id="SSF53474">
    <property type="entry name" value="alpha/beta-Hydrolases"/>
    <property type="match status" value="1"/>
</dbReference>
<protein>
    <submittedName>
        <fullName evidence="3">Alpha/beta hydrolase family protein</fullName>
        <ecNumber evidence="3">3.4.-.-</ecNumber>
    </submittedName>
</protein>
<evidence type="ECO:0000259" key="2">
    <source>
        <dbReference type="Pfam" id="PF12146"/>
    </source>
</evidence>
<name>A0ABV3TFP9_9RHOB</name>
<dbReference type="Gene3D" id="3.40.50.1820">
    <property type="entry name" value="alpha/beta hydrolase"/>
    <property type="match status" value="1"/>
</dbReference>
<keyword evidence="4" id="KW-1185">Reference proteome</keyword>
<sequence>MTVAILTYLALALVVAMGARWLVHLALLRGLAAPRLAHDITPADLDLPRETAQEIRLPGPGGKSLFAWLVMPATPGPHPAVLVMHGWGANASMMLQIASPLHAAGYAVLFVDARCHGQSDDDRFTSMPRFAEDIAAGLAYLRTRPEIAPDAIALLGHSVGAGAVLLHAARKDDVCAVISLSAFAHPREVMRAWMAQYHIPFAVIGQYVLRHVERVIGARFDEIAPINTVAQVRCPLLLVHGRDDTTVAFADALRLQAAQPAAQLLAVPGDHDLRETLRPHSGELVAFLDRACKPAWNKRLG</sequence>
<dbReference type="PANTHER" id="PTHR22946:SF9">
    <property type="entry name" value="POLYKETIDE TRANSFERASE AF380"/>
    <property type="match status" value="1"/>
</dbReference>
<dbReference type="EMBL" id="JBFRYC010000001">
    <property type="protein sequence ID" value="MEX1660147.1"/>
    <property type="molecule type" value="Genomic_DNA"/>
</dbReference>
<dbReference type="Pfam" id="PF12146">
    <property type="entry name" value="Hydrolase_4"/>
    <property type="match status" value="1"/>
</dbReference>
<evidence type="ECO:0000313" key="4">
    <source>
        <dbReference type="Proteomes" id="UP001557465"/>
    </source>
</evidence>
<keyword evidence="1 3" id="KW-0378">Hydrolase</keyword>
<evidence type="ECO:0000256" key="1">
    <source>
        <dbReference type="ARBA" id="ARBA00022801"/>
    </source>
</evidence>
<dbReference type="InterPro" id="IPR050261">
    <property type="entry name" value="FrsA_esterase"/>
</dbReference>
<dbReference type="EC" id="3.4.-.-" evidence="3"/>
<dbReference type="Proteomes" id="UP001557465">
    <property type="component" value="Unassembled WGS sequence"/>
</dbReference>
<dbReference type="RefSeq" id="WP_368390553.1">
    <property type="nucleotide sequence ID" value="NZ_JBFRYC010000001.1"/>
</dbReference>
<accession>A0ABV3TFP9</accession>
<proteinExistence type="predicted"/>
<evidence type="ECO:0000313" key="3">
    <source>
        <dbReference type="EMBL" id="MEX1660147.1"/>
    </source>
</evidence>
<dbReference type="InterPro" id="IPR029058">
    <property type="entry name" value="AB_hydrolase_fold"/>
</dbReference>
<comment type="caution">
    <text evidence="3">The sequence shown here is derived from an EMBL/GenBank/DDBJ whole genome shotgun (WGS) entry which is preliminary data.</text>
</comment>